<evidence type="ECO:0000256" key="1">
    <source>
        <dbReference type="SAM" id="MobiDB-lite"/>
    </source>
</evidence>
<accession>A0A6C0KHW6</accession>
<proteinExistence type="predicted"/>
<dbReference type="EMBL" id="MN740916">
    <property type="protein sequence ID" value="QHU17575.1"/>
    <property type="molecule type" value="Genomic_DNA"/>
</dbReference>
<evidence type="ECO:0000256" key="2">
    <source>
        <dbReference type="SAM" id="Phobius"/>
    </source>
</evidence>
<feature type="transmembrane region" description="Helical" evidence="2">
    <location>
        <begin position="12"/>
        <end position="29"/>
    </location>
</feature>
<feature type="region of interest" description="Disordered" evidence="1">
    <location>
        <begin position="91"/>
        <end position="116"/>
    </location>
</feature>
<organism evidence="3">
    <name type="scientific">viral metagenome</name>
    <dbReference type="NCBI Taxonomy" id="1070528"/>
    <lineage>
        <taxon>unclassified sequences</taxon>
        <taxon>metagenomes</taxon>
        <taxon>organismal metagenomes</taxon>
    </lineage>
</organism>
<protein>
    <submittedName>
        <fullName evidence="3">Uncharacterized protein</fullName>
    </submittedName>
</protein>
<dbReference type="AlphaFoldDB" id="A0A6C0KHW6"/>
<feature type="compositionally biased region" description="Polar residues" evidence="1">
    <location>
        <begin position="96"/>
        <end position="110"/>
    </location>
</feature>
<name>A0A6C0KHW6_9ZZZZ</name>
<dbReference type="Pfam" id="PF10269">
    <property type="entry name" value="Tmemb_185A"/>
    <property type="match status" value="1"/>
</dbReference>
<evidence type="ECO:0000313" key="3">
    <source>
        <dbReference type="EMBL" id="QHU17575.1"/>
    </source>
</evidence>
<keyword evidence="2" id="KW-0812">Transmembrane</keyword>
<feature type="transmembrane region" description="Helical" evidence="2">
    <location>
        <begin position="41"/>
        <end position="69"/>
    </location>
</feature>
<keyword evidence="2" id="KW-1133">Transmembrane helix</keyword>
<reference evidence="3" key="1">
    <citation type="journal article" date="2020" name="Nature">
        <title>Giant virus diversity and host interactions through global metagenomics.</title>
        <authorList>
            <person name="Schulz F."/>
            <person name="Roux S."/>
            <person name="Paez-Espino D."/>
            <person name="Jungbluth S."/>
            <person name="Walsh D.A."/>
            <person name="Denef V.J."/>
            <person name="McMahon K.D."/>
            <person name="Konstantinidis K.T."/>
            <person name="Eloe-Fadrosh E.A."/>
            <person name="Kyrpides N.C."/>
            <person name="Woyke T."/>
        </authorList>
    </citation>
    <scope>NUCLEOTIDE SEQUENCE</scope>
    <source>
        <strain evidence="3">GVMAG-S-3300012919-55</strain>
    </source>
</reference>
<keyword evidence="2" id="KW-0472">Membrane</keyword>
<sequence length="116" mass="12362">MANKSSASKGGIGAVGVVQIVFIILKFTKTGVIGTWPLWKVFLPIMCSVGLVCFLGITIGSCAMCCICLDKSESTQKQNNTTVVVNIPESDKQRTIHSTSTDKASHVVSNNDDDIV</sequence>
<dbReference type="InterPro" id="IPR019396">
    <property type="entry name" value="TM_Fragile-X-F-assoc"/>
</dbReference>